<reference evidence="2" key="1">
    <citation type="submission" date="2018-05" db="EMBL/GenBank/DDBJ databases">
        <authorList>
            <person name="Lanie J.A."/>
            <person name="Ng W.-L."/>
            <person name="Kazmierczak K.M."/>
            <person name="Andrzejewski T.M."/>
            <person name="Davidsen T.M."/>
            <person name="Wayne K.J."/>
            <person name="Tettelin H."/>
            <person name="Glass J.I."/>
            <person name="Rusch D."/>
            <person name="Podicherti R."/>
            <person name="Tsui H.-C.T."/>
            <person name="Winkler M.E."/>
        </authorList>
    </citation>
    <scope>NUCLEOTIDE SEQUENCE</scope>
</reference>
<evidence type="ECO:0000259" key="1">
    <source>
        <dbReference type="SMART" id="SM00065"/>
    </source>
</evidence>
<dbReference type="Pfam" id="PF01590">
    <property type="entry name" value="GAF"/>
    <property type="match status" value="1"/>
</dbReference>
<dbReference type="SMART" id="SM00065">
    <property type="entry name" value="GAF"/>
    <property type="match status" value="1"/>
</dbReference>
<sequence>MLEPNVVLNELEDLRENGFLSDTLLRRIVKNTEAADDRFDWVGVYLVNSEENVVWLHNYVGRSTTHSKIPIGEGVCGTAVSQGENTNVPDVSVVEHYIESDRRTKSEMVVLIRGDDEIFGLINIESRTEEAFTDEDSAAVQSLADKVAEQLAQERS</sequence>
<name>A0A381PN25_9ZZZZ</name>
<gene>
    <name evidence="2" type="ORF">METZ01_LOCUS21269</name>
</gene>
<dbReference type="EMBL" id="UINC01001038">
    <property type="protein sequence ID" value="SUZ68415.1"/>
    <property type="molecule type" value="Genomic_DNA"/>
</dbReference>
<protein>
    <recommendedName>
        <fullName evidence="1">GAF domain-containing protein</fullName>
    </recommendedName>
</protein>
<evidence type="ECO:0000313" key="2">
    <source>
        <dbReference type="EMBL" id="SUZ68415.1"/>
    </source>
</evidence>
<dbReference type="AlphaFoldDB" id="A0A381PN25"/>
<dbReference type="InterPro" id="IPR029016">
    <property type="entry name" value="GAF-like_dom_sf"/>
</dbReference>
<dbReference type="Gene3D" id="3.30.450.40">
    <property type="match status" value="1"/>
</dbReference>
<feature type="domain" description="GAF" evidence="1">
    <location>
        <begin position="20"/>
        <end position="155"/>
    </location>
</feature>
<accession>A0A381PN25</accession>
<organism evidence="2">
    <name type="scientific">marine metagenome</name>
    <dbReference type="NCBI Taxonomy" id="408172"/>
    <lineage>
        <taxon>unclassified sequences</taxon>
        <taxon>metagenomes</taxon>
        <taxon>ecological metagenomes</taxon>
    </lineage>
</organism>
<dbReference type="SUPFAM" id="SSF55781">
    <property type="entry name" value="GAF domain-like"/>
    <property type="match status" value="1"/>
</dbReference>
<dbReference type="InterPro" id="IPR003018">
    <property type="entry name" value="GAF"/>
</dbReference>
<proteinExistence type="predicted"/>